<keyword evidence="4" id="KW-0325">Glycoprotein</keyword>
<dbReference type="InterPro" id="IPR056475">
    <property type="entry name" value="GBD_Hemicentin/VWA7"/>
</dbReference>
<name>A0A084SQJ5_9BACT</name>
<keyword evidence="3 5" id="KW-0732">Signal</keyword>
<evidence type="ECO:0000256" key="3">
    <source>
        <dbReference type="ARBA" id="ARBA00022729"/>
    </source>
</evidence>
<evidence type="ECO:0000259" key="8">
    <source>
        <dbReference type="Pfam" id="PF25106"/>
    </source>
</evidence>
<dbReference type="InterPro" id="IPR056861">
    <property type="entry name" value="HMCN1-like_VWA"/>
</dbReference>
<evidence type="ECO:0000259" key="7">
    <source>
        <dbReference type="Pfam" id="PF23619"/>
    </source>
</evidence>
<dbReference type="InterPro" id="IPR052577">
    <property type="entry name" value="VWA7"/>
</dbReference>
<evidence type="ECO:0000259" key="6">
    <source>
        <dbReference type="Pfam" id="PF23560"/>
    </source>
</evidence>
<evidence type="ECO:0000259" key="9">
    <source>
        <dbReference type="Pfam" id="PF25107"/>
    </source>
</evidence>
<evidence type="ECO:0000256" key="5">
    <source>
        <dbReference type="SAM" id="SignalP"/>
    </source>
</evidence>
<feature type="domain" description="Hemicentin-1-like von Willebrand factor A" evidence="8">
    <location>
        <begin position="292"/>
        <end position="446"/>
    </location>
</feature>
<evidence type="ECO:0000256" key="1">
    <source>
        <dbReference type="ARBA" id="ARBA00004613"/>
    </source>
</evidence>
<reference evidence="10 11" key="1">
    <citation type="submission" date="2014-07" db="EMBL/GenBank/DDBJ databases">
        <title>Draft Genome Sequence of Gephyronic Acid Producer, Cystobacter violaceus Strain Cb vi76.</title>
        <authorList>
            <person name="Stevens D.C."/>
            <person name="Young J."/>
            <person name="Carmichael R."/>
            <person name="Tan J."/>
            <person name="Taylor R.E."/>
        </authorList>
    </citation>
    <scope>NUCLEOTIDE SEQUENCE [LARGE SCALE GENOMIC DNA]</scope>
    <source>
        <strain evidence="10 11">Cb vi76</strain>
    </source>
</reference>
<accession>A0A084SQJ5</accession>
<gene>
    <name evidence="10" type="ORF">Q664_26820</name>
</gene>
<feature type="domain" description="VWA7 Ig-like" evidence="7">
    <location>
        <begin position="677"/>
        <end position="768"/>
    </location>
</feature>
<dbReference type="EMBL" id="JPMI01000178">
    <property type="protein sequence ID" value="KFA90730.1"/>
    <property type="molecule type" value="Genomic_DNA"/>
</dbReference>
<dbReference type="Pfam" id="PF23619">
    <property type="entry name" value="Ig_VWA7"/>
    <property type="match status" value="1"/>
</dbReference>
<evidence type="ECO:0000256" key="4">
    <source>
        <dbReference type="ARBA" id="ARBA00023180"/>
    </source>
</evidence>
<keyword evidence="2" id="KW-0964">Secreted</keyword>
<dbReference type="Pfam" id="PF23560">
    <property type="entry name" value="GBD_Hemicentin"/>
    <property type="match status" value="1"/>
</dbReference>
<dbReference type="PANTHER" id="PTHR14905">
    <property type="entry name" value="NG37"/>
    <property type="match status" value="1"/>
</dbReference>
<dbReference type="GO" id="GO:0005576">
    <property type="term" value="C:extracellular region"/>
    <property type="evidence" value="ECO:0007669"/>
    <property type="project" value="UniProtKB-SubCell"/>
</dbReference>
<dbReference type="Pfam" id="PF25107">
    <property type="entry name" value="VWA7_N"/>
    <property type="match status" value="1"/>
</dbReference>
<feature type="signal peptide" evidence="5">
    <location>
        <begin position="1"/>
        <end position="27"/>
    </location>
</feature>
<evidence type="ECO:0008006" key="12">
    <source>
        <dbReference type="Google" id="ProtNLM"/>
    </source>
</evidence>
<feature type="domain" description="VWA7 N-terminal" evidence="9">
    <location>
        <begin position="56"/>
        <end position="276"/>
    </location>
</feature>
<dbReference type="InterPro" id="IPR057615">
    <property type="entry name" value="Ig_VWA7"/>
</dbReference>
<protein>
    <recommendedName>
        <fullName evidence="12">VWFA domain-containing protein</fullName>
    </recommendedName>
</protein>
<proteinExistence type="predicted"/>
<comment type="subcellular location">
    <subcellularLocation>
        <location evidence="1">Secreted</location>
    </subcellularLocation>
</comment>
<dbReference type="Pfam" id="PF25106">
    <property type="entry name" value="VWA_4"/>
    <property type="match status" value="1"/>
</dbReference>
<feature type="domain" description="Hemicentin/VWA7 galactose-binding" evidence="6">
    <location>
        <begin position="467"/>
        <end position="560"/>
    </location>
</feature>
<evidence type="ECO:0000256" key="2">
    <source>
        <dbReference type="ARBA" id="ARBA00022525"/>
    </source>
</evidence>
<dbReference type="InterPro" id="IPR056862">
    <property type="entry name" value="VWA7_N"/>
</dbReference>
<dbReference type="Proteomes" id="UP000028547">
    <property type="component" value="Unassembled WGS sequence"/>
</dbReference>
<comment type="caution">
    <text evidence="10">The sequence shown here is derived from an EMBL/GenBank/DDBJ whole genome shotgun (WGS) entry which is preliminary data.</text>
</comment>
<evidence type="ECO:0000313" key="11">
    <source>
        <dbReference type="Proteomes" id="UP000028547"/>
    </source>
</evidence>
<evidence type="ECO:0000313" key="10">
    <source>
        <dbReference type="EMBL" id="KFA90730.1"/>
    </source>
</evidence>
<dbReference type="AlphaFoldDB" id="A0A084SQJ5"/>
<dbReference type="PANTHER" id="PTHR14905:SF7">
    <property type="entry name" value="VON WILLEBRAND FACTOR A DOMAIN-CONTAINING PROTEIN 7"/>
    <property type="match status" value="1"/>
</dbReference>
<sequence>MVRAILPPSWPLLVVVLLVLPGSSARAFCPTNGLKCGLGGTGVTHEDMTKRVMTELGAEFFGTSHQTRAMRSAIGEIVQANAEVDQDQTNGFKHFDGESFVPGKQRLVALFDGVVLSLRAGDARGARSQLGQALHTLQDFHSHSNWLEAGHAGALPSLWRSGEPLPASAGAETPTCEDCEPVLLSDGSLFLDCGGNLLTPLLTSGYYGGENEVPATASKCRHGGPFDTGPGPSGGINKDTFHQLLSPHFRLHTEAADSAVEASRQFIQDLQARLTRSELELLFGVGPTLTLAIGPTGRLGPLLALFQAQLSQLVDSRIGTDQEPLRYVLVSFTEASTGPLTVTHDPLELKRLLGTLVATAGGGCSGPSMAAALQALGASGGGGELFLFTPRAASRDGHLASQVSSLAWHQGTRIHAFLSGACGGLADASPEYQRLASETGGQVFLLQPLEAAPLTHLIDATVRANTVELLSVADERGGTRAVFPVPVDSTLSRVTFSLSGSPSLRLTRPDGSPVLGVEPGVRRLQLSTGVLVTVLDPAPGVWTATLDPAGGYSLHVLGESPVGFDRFALVETAGRPGHQGYFALEGLPVLASPSTVVAGLSGGIASARFELRDTAGALLQPLELTPEPGGPPLELTGTVALPSRPFTVYALGTLPGGEPWQRVLSRRFQSQTVRLFAPSSQRLVPGRTSYTFQVENSGAPATFRFTARDDRGFVTGVSPGSFTLGSGERRALTVQLEVPEDVAPGTSDTLLAMVEGTAPAGARNFAVVTSVPGPEVTVDCGGARPGVATLWPPNHGFVPVGVEGVASSDGSPVRITIDRVLQSEAPGEGACPDVRGLGGSTVELRAERSGSGPGRLYQLRFTARTDTGGHCTGSVQVCVPHGKKGSCPAARVAFDSSLCPGTEFPPGK</sequence>
<feature type="chain" id="PRO_5001781825" description="VWFA domain-containing protein" evidence="5">
    <location>
        <begin position="28"/>
        <end position="908"/>
    </location>
</feature>
<organism evidence="10 11">
    <name type="scientific">Archangium violaceum Cb vi76</name>
    <dbReference type="NCBI Taxonomy" id="1406225"/>
    <lineage>
        <taxon>Bacteria</taxon>
        <taxon>Pseudomonadati</taxon>
        <taxon>Myxococcota</taxon>
        <taxon>Myxococcia</taxon>
        <taxon>Myxococcales</taxon>
        <taxon>Cystobacterineae</taxon>
        <taxon>Archangiaceae</taxon>
        <taxon>Archangium</taxon>
    </lineage>
</organism>